<dbReference type="Proteomes" id="UP000238392">
    <property type="component" value="Unassembled WGS sequence"/>
</dbReference>
<accession>A0A2T0WWQ8</accession>
<proteinExistence type="predicted"/>
<evidence type="ECO:0000313" key="3">
    <source>
        <dbReference type="Proteomes" id="UP000238392"/>
    </source>
</evidence>
<gene>
    <name evidence="2" type="ORF">CLV74_104152</name>
</gene>
<protein>
    <submittedName>
        <fullName evidence="2">TadE-like protein</fullName>
    </submittedName>
</protein>
<evidence type="ECO:0000256" key="1">
    <source>
        <dbReference type="SAM" id="Phobius"/>
    </source>
</evidence>
<name>A0A2T0WWQ8_9RHOB</name>
<evidence type="ECO:0000313" key="2">
    <source>
        <dbReference type="EMBL" id="PRY91136.1"/>
    </source>
</evidence>
<keyword evidence="1" id="KW-1133">Transmembrane helix</keyword>
<comment type="caution">
    <text evidence="2">The sequence shown here is derived from an EMBL/GenBank/DDBJ whole genome shotgun (WGS) entry which is preliminary data.</text>
</comment>
<dbReference type="RefSeq" id="WP_170108004.1">
    <property type="nucleotide sequence ID" value="NZ_PVTQ01000004.1"/>
</dbReference>
<reference evidence="2 3" key="1">
    <citation type="submission" date="2018-03" db="EMBL/GenBank/DDBJ databases">
        <title>Genomic Encyclopedia of Archaeal and Bacterial Type Strains, Phase II (KMG-II): from individual species to whole genera.</title>
        <authorList>
            <person name="Goeker M."/>
        </authorList>
    </citation>
    <scope>NUCLEOTIDE SEQUENCE [LARGE SCALE GENOMIC DNA]</scope>
    <source>
        <strain evidence="2 3">DSM 100212</strain>
    </source>
</reference>
<dbReference type="EMBL" id="PVTQ01000004">
    <property type="protein sequence ID" value="PRY91136.1"/>
    <property type="molecule type" value="Genomic_DNA"/>
</dbReference>
<dbReference type="AlphaFoldDB" id="A0A2T0WWQ8"/>
<organism evidence="2 3">
    <name type="scientific">Donghicola tyrosinivorans</name>
    <dbReference type="NCBI Taxonomy" id="1652492"/>
    <lineage>
        <taxon>Bacteria</taxon>
        <taxon>Pseudomonadati</taxon>
        <taxon>Pseudomonadota</taxon>
        <taxon>Alphaproteobacteria</taxon>
        <taxon>Rhodobacterales</taxon>
        <taxon>Roseobacteraceae</taxon>
        <taxon>Donghicola</taxon>
    </lineage>
</organism>
<feature type="transmembrane region" description="Helical" evidence="1">
    <location>
        <begin position="24"/>
        <end position="45"/>
    </location>
</feature>
<keyword evidence="1" id="KW-0472">Membrane</keyword>
<keyword evidence="1" id="KW-0812">Transmembrane</keyword>
<keyword evidence="3" id="KW-1185">Reference proteome</keyword>
<sequence>MKAYLLRKLRAFYDETDGVVTLEAIIYAPMLLGLFMMMITLFDAFHTNNLSQKAAYAIADAISRETTPIDDDFINGMDSLYQLMTHTNAGNGQEYGLRVTVISRSPTSNDLEVDWSVLRGTTFTREMQTSDVAGQSDSYPMLQTEERVILVETTTKIDVPGGLKGSQDRAVSQVTREPRFSFDDFTMNAFVFSRPRFAPQVCWKRCS</sequence>